<dbReference type="EMBL" id="MZ334527">
    <property type="protein sequence ID" value="UBF23410.1"/>
    <property type="molecule type" value="Genomic_DNA"/>
</dbReference>
<keyword evidence="2" id="KW-1185">Reference proteome</keyword>
<gene>
    <name evidence="1" type="ORF">HATV-3_gp60</name>
</gene>
<proteinExistence type="predicted"/>
<protein>
    <submittedName>
        <fullName evidence="1">Uncharacterized protein</fullName>
    </submittedName>
</protein>
<evidence type="ECO:0000313" key="2">
    <source>
        <dbReference type="Proteomes" id="UP000827845"/>
    </source>
</evidence>
<dbReference type="Proteomes" id="UP000827845">
    <property type="component" value="Segment"/>
</dbReference>
<accession>A0AAE9BYB1</accession>
<evidence type="ECO:0000313" key="1">
    <source>
        <dbReference type="EMBL" id="UBF23410.1"/>
    </source>
</evidence>
<name>A0AAE9BYB1_9CAUD</name>
<organism evidence="1 2">
    <name type="scientific">Haloarcula tailed virus 3</name>
    <dbReference type="NCBI Taxonomy" id="2877990"/>
    <lineage>
        <taxon>Viruses</taxon>
        <taxon>Duplodnaviria</taxon>
        <taxon>Heunggongvirae</taxon>
        <taxon>Uroviricota</taxon>
        <taxon>Caudoviricetes</taxon>
        <taxon>Kirjokansivirales</taxon>
        <taxon>Pyrstoviridae</taxon>
        <taxon>Hatrivirus</taxon>
        <taxon>Hatrivirus caudatum</taxon>
        <taxon>Hatrivirus HATV3</taxon>
    </lineage>
</organism>
<reference evidence="1" key="1">
    <citation type="submission" date="2021-05" db="EMBL/GenBank/DDBJ databases">
        <title>Diversity, taxonomy and evolution of archaeal viruses of the class Caudoviricetes.</title>
        <authorList>
            <person name="Liu Y."/>
            <person name="Demina T.A."/>
            <person name="Roux S."/>
            <person name="Aiewsakun P."/>
            <person name="Kazlauskas D."/>
            <person name="Simmonds P."/>
            <person name="Prangishvili D."/>
            <person name="Oksanen H.M."/>
            <person name="Krupovic M."/>
        </authorList>
    </citation>
    <scope>NUCLEOTIDE SEQUENCE</scope>
    <source>
        <strain evidence="1">HATV-3/30</strain>
    </source>
</reference>
<sequence length="84" mass="9491">MPECDCGAEITSKNSAGHYRDSCINCIQQAAQTTVHVQTCEAKSCTVCDSWLQETQRWVSYLYAAVQLRKSRENNPNSTLNQFK</sequence>